<evidence type="ECO:0000313" key="2">
    <source>
        <dbReference type="EMBL" id="GFP28635.1"/>
    </source>
</evidence>
<keyword evidence="3" id="KW-1185">Reference proteome</keyword>
<keyword evidence="1" id="KW-0812">Transmembrane</keyword>
<organism evidence="2 3">
    <name type="scientific">Candidatus Hakubella thermalkaliphila</name>
    <dbReference type="NCBI Taxonomy" id="2754717"/>
    <lineage>
        <taxon>Bacteria</taxon>
        <taxon>Bacillati</taxon>
        <taxon>Actinomycetota</taxon>
        <taxon>Actinomycetota incertae sedis</taxon>
        <taxon>Candidatus Hakubellales</taxon>
        <taxon>Candidatus Hakubellaceae</taxon>
        <taxon>Candidatus Hakubella</taxon>
    </lineage>
</organism>
<feature type="non-terminal residue" evidence="2">
    <location>
        <position position="1"/>
    </location>
</feature>
<comment type="caution">
    <text evidence="2">The sequence shown here is derived from an EMBL/GenBank/DDBJ whole genome shotgun (WGS) entry which is preliminary data.</text>
</comment>
<evidence type="ECO:0000256" key="1">
    <source>
        <dbReference type="SAM" id="Phobius"/>
    </source>
</evidence>
<dbReference type="EMBL" id="BLRY01000317">
    <property type="protein sequence ID" value="GFP28635.1"/>
    <property type="molecule type" value="Genomic_DNA"/>
</dbReference>
<reference evidence="2 3" key="1">
    <citation type="journal article" date="2020" name="Front. Microbiol.">
        <title>Single-cell genomics of novel Actinobacteria with the Wood-Ljungdahl pathway discovered in a serpentinizing system.</title>
        <authorList>
            <person name="Merino N."/>
            <person name="Kawai M."/>
            <person name="Boyd E.S."/>
            <person name="Colman D.R."/>
            <person name="McGlynn S.E."/>
            <person name="Nealson K.H."/>
            <person name="Kurokawa K."/>
            <person name="Hongoh Y."/>
        </authorList>
    </citation>
    <scope>NUCLEOTIDE SEQUENCE [LARGE SCALE GENOMIC DNA]</scope>
    <source>
        <strain evidence="2 3">S33</strain>
    </source>
</reference>
<evidence type="ECO:0000313" key="3">
    <source>
        <dbReference type="Proteomes" id="UP000591948"/>
    </source>
</evidence>
<accession>A0A6V8P7L8</accession>
<keyword evidence="1" id="KW-0472">Membrane</keyword>
<keyword evidence="1" id="KW-1133">Transmembrane helix</keyword>
<gene>
    <name evidence="2" type="ORF">HKBW3S33_02049</name>
</gene>
<protein>
    <submittedName>
        <fullName evidence="2">Uncharacterized protein</fullName>
    </submittedName>
</protein>
<dbReference type="RefSeq" id="WP_219855746.1">
    <property type="nucleotide sequence ID" value="NZ_BLRY01000317.1"/>
</dbReference>
<dbReference type="Proteomes" id="UP000591948">
    <property type="component" value="Unassembled WGS sequence"/>
</dbReference>
<dbReference type="AlphaFoldDB" id="A0A6V8P7L8"/>
<proteinExistence type="predicted"/>
<feature type="transmembrane region" description="Helical" evidence="1">
    <location>
        <begin position="255"/>
        <end position="274"/>
    </location>
</feature>
<name>A0A6V8P7L8_9ACTN</name>
<sequence>HGRKEPLKVAMVGRDNLFLKAALSAVKDEVTVFNLKPEDMVFGDYDVYFLLGTRPSTLPYRPVVLLNQSGEGIKEISLSEENGEDSEYILREHPLLKYVDLENLVIDKAYQGNYRGEVLLSVKIREKEIPLLIMEKEPALRLTFAFPLSSSNLTLLPAFPTLIKNIISYIDSKNIEAYLGEEISLEEGEITFPSGKKEYLPEGEVKLKEAGIYEVNNVFGSCYISVNFPQEESSIQATLTNLPLPETAKLKPLSLVPYFILLCIALFSLSYYLLWRKW</sequence>